<dbReference type="OrthoDB" id="3398195at2"/>
<proteinExistence type="predicted"/>
<dbReference type="Pfam" id="PF19086">
    <property type="entry name" value="Terpene_syn_C_2"/>
    <property type="match status" value="1"/>
</dbReference>
<dbReference type="Proteomes" id="UP000294543">
    <property type="component" value="Unassembled WGS sequence"/>
</dbReference>
<dbReference type="EMBL" id="SMKP01000169">
    <property type="protein sequence ID" value="TDD13617.1"/>
    <property type="molecule type" value="Genomic_DNA"/>
</dbReference>
<evidence type="ECO:0000313" key="1">
    <source>
        <dbReference type="EMBL" id="TDD13617.1"/>
    </source>
</evidence>
<gene>
    <name evidence="1" type="ORF">E1294_40290</name>
</gene>
<keyword evidence="2" id="KW-1185">Reference proteome</keyword>
<evidence type="ECO:0000313" key="2">
    <source>
        <dbReference type="Proteomes" id="UP000294543"/>
    </source>
</evidence>
<dbReference type="SUPFAM" id="SSF48576">
    <property type="entry name" value="Terpenoid synthases"/>
    <property type="match status" value="1"/>
</dbReference>
<dbReference type="AlphaFoldDB" id="A0A4R4W991"/>
<organism evidence="1 2">
    <name type="scientific">Nonomuraea diastatica</name>
    <dbReference type="NCBI Taxonomy" id="1848329"/>
    <lineage>
        <taxon>Bacteria</taxon>
        <taxon>Bacillati</taxon>
        <taxon>Actinomycetota</taxon>
        <taxon>Actinomycetes</taxon>
        <taxon>Streptosporangiales</taxon>
        <taxon>Streptosporangiaceae</taxon>
        <taxon>Nonomuraea</taxon>
    </lineage>
</organism>
<comment type="caution">
    <text evidence="1">The sequence shown here is derived from an EMBL/GenBank/DDBJ whole genome shotgun (WGS) entry which is preliminary data.</text>
</comment>
<dbReference type="Gene3D" id="1.10.600.10">
    <property type="entry name" value="Farnesyl Diphosphate Synthase"/>
    <property type="match status" value="1"/>
</dbReference>
<dbReference type="InterPro" id="IPR008949">
    <property type="entry name" value="Isoprenoid_synthase_dom_sf"/>
</dbReference>
<dbReference type="RefSeq" id="WP_132516228.1">
    <property type="nucleotide sequence ID" value="NZ_SMKP01000169.1"/>
</dbReference>
<name>A0A4R4W991_9ACTN</name>
<reference evidence="1 2" key="1">
    <citation type="submission" date="2019-03" db="EMBL/GenBank/DDBJ databases">
        <title>Draft genome sequences of novel Actinobacteria.</title>
        <authorList>
            <person name="Sahin N."/>
            <person name="Ay H."/>
            <person name="Saygin H."/>
        </authorList>
    </citation>
    <scope>NUCLEOTIDE SEQUENCE [LARGE SCALE GENOMIC DNA]</scope>
    <source>
        <strain evidence="1 2">KC712</strain>
    </source>
</reference>
<protein>
    <submittedName>
        <fullName evidence="1">Terpene synthase</fullName>
    </submittedName>
</protein>
<accession>A0A4R4W991</accession>
<sequence>MSPSPSLPDELSSGGLSARAAECARDLRRTAACHPELFDTGDFADTPGQVANMMVYGTPRHGPNVLRSPSQLALWIFPLDAAIDRDATQRSQVRAIVEACKDVIAGDDPHTPLARLLADIRDDLAHAPAFGHLGPVWRTESAAMLDAMAREWEWKTAARQAAAAPTLEEYLGNAANFGSTCVGVCRLISTDEPEATREHLPAIIDAANATQRVMRLVNDLRTFERDCQWTDLNARMLGLDEHALLELITEERQACDLVLDRLAQSCPGVAGDLRHQMMTTWGFYLNGSDFWTV</sequence>